<comment type="caution">
    <text evidence="2">The sequence shown here is derived from an EMBL/GenBank/DDBJ whole genome shotgun (WGS) entry which is preliminary data.</text>
</comment>
<evidence type="ECO:0000313" key="3">
    <source>
        <dbReference type="Proteomes" id="UP000257127"/>
    </source>
</evidence>
<protein>
    <recommendedName>
        <fullName evidence="4">Outer membrane protein beta-barrel domain-containing protein</fullName>
    </recommendedName>
</protein>
<dbReference type="EMBL" id="QURB01000002">
    <property type="protein sequence ID" value="RFC55211.1"/>
    <property type="molecule type" value="Genomic_DNA"/>
</dbReference>
<keyword evidence="1" id="KW-0732">Signal</keyword>
<feature type="signal peptide" evidence="1">
    <location>
        <begin position="1"/>
        <end position="19"/>
    </location>
</feature>
<organism evidence="2 3">
    <name type="scientific">Brumimicrobium aurantiacum</name>
    <dbReference type="NCBI Taxonomy" id="1737063"/>
    <lineage>
        <taxon>Bacteria</taxon>
        <taxon>Pseudomonadati</taxon>
        <taxon>Bacteroidota</taxon>
        <taxon>Flavobacteriia</taxon>
        <taxon>Flavobacteriales</taxon>
        <taxon>Crocinitomicaceae</taxon>
        <taxon>Brumimicrobium</taxon>
    </lineage>
</organism>
<proteinExistence type="predicted"/>
<accession>A0A3E1F069</accession>
<name>A0A3E1F069_9FLAO</name>
<gene>
    <name evidence="2" type="ORF">DXU93_05150</name>
</gene>
<sequence>MKTLTKFLLIILISNCALSQDDEFRFGLHIGVDYANQISNFSSSSIYSAIDENQAHHFGIHAKASLNINSNWLAYFKIQATGRNINLPETTNSLESYYDDHFYVLQTERVRNTEEDKPENIFASIGGMYRWTQNKWEYQLGLGVGFASMSNLEYAYILKEKGANQYYEINIVPKYGNMVNLFIEPNANVAYQLNRRLKIFVSGTYNIMPNVPITIHNTKTDLYSKFPIESDKSYKESIQFLNLNLGLVIGLWQK</sequence>
<dbReference type="RefSeq" id="WP_116880190.1">
    <property type="nucleotide sequence ID" value="NZ_QURB01000002.1"/>
</dbReference>
<evidence type="ECO:0000256" key="1">
    <source>
        <dbReference type="SAM" id="SignalP"/>
    </source>
</evidence>
<dbReference type="Proteomes" id="UP000257127">
    <property type="component" value="Unassembled WGS sequence"/>
</dbReference>
<keyword evidence="3" id="KW-1185">Reference proteome</keyword>
<dbReference type="AlphaFoldDB" id="A0A3E1F069"/>
<feature type="chain" id="PRO_5017610135" description="Outer membrane protein beta-barrel domain-containing protein" evidence="1">
    <location>
        <begin position="20"/>
        <end position="254"/>
    </location>
</feature>
<evidence type="ECO:0000313" key="2">
    <source>
        <dbReference type="EMBL" id="RFC55211.1"/>
    </source>
</evidence>
<reference evidence="2 3" key="1">
    <citation type="submission" date="2018-08" db="EMBL/GenBank/DDBJ databases">
        <title>The draft genome squence of Brumimicrobium sp. N62.</title>
        <authorList>
            <person name="Du Z.-J."/>
            <person name="Luo H.-R."/>
        </authorList>
    </citation>
    <scope>NUCLEOTIDE SEQUENCE [LARGE SCALE GENOMIC DNA]</scope>
    <source>
        <strain evidence="2 3">N62</strain>
    </source>
</reference>
<evidence type="ECO:0008006" key="4">
    <source>
        <dbReference type="Google" id="ProtNLM"/>
    </source>
</evidence>